<dbReference type="SUPFAM" id="SSF48498">
    <property type="entry name" value="Tetracyclin repressor-like, C-terminal domain"/>
    <property type="match status" value="1"/>
</dbReference>
<dbReference type="GO" id="GO:0003677">
    <property type="term" value="F:DNA binding"/>
    <property type="evidence" value="ECO:0007669"/>
    <property type="project" value="UniProtKB-UniRule"/>
</dbReference>
<dbReference type="PRINTS" id="PR00455">
    <property type="entry name" value="HTHTETR"/>
</dbReference>
<reference evidence="7 8" key="1">
    <citation type="journal article" date="2019" name="Int. J. Syst. Evol. Microbiol.">
        <title>The Global Catalogue of Microorganisms (GCM) 10K type strain sequencing project: providing services to taxonomists for standard genome sequencing and annotation.</title>
        <authorList>
            <consortium name="The Broad Institute Genomics Platform"/>
            <consortium name="The Broad Institute Genome Sequencing Center for Infectious Disease"/>
            <person name="Wu L."/>
            <person name="Ma J."/>
        </authorList>
    </citation>
    <scope>NUCLEOTIDE SEQUENCE [LARGE SCALE GENOMIC DNA]</scope>
    <source>
        <strain evidence="7 8">XZYJ18</strain>
    </source>
</reference>
<dbReference type="SUPFAM" id="SSF46689">
    <property type="entry name" value="Homeodomain-like"/>
    <property type="match status" value="1"/>
</dbReference>
<name>A0ABD5Q279_9EURY</name>
<feature type="domain" description="HTH tetR-type" evidence="6">
    <location>
        <begin position="12"/>
        <end position="72"/>
    </location>
</feature>
<gene>
    <name evidence="7" type="ORF">ACFO9K_10505</name>
</gene>
<keyword evidence="2" id="KW-0805">Transcription regulation</keyword>
<evidence type="ECO:0000256" key="3">
    <source>
        <dbReference type="ARBA" id="ARBA00023125"/>
    </source>
</evidence>
<dbReference type="EMBL" id="JBHSHT010000001">
    <property type="protein sequence ID" value="MFC4824693.1"/>
    <property type="molecule type" value="Genomic_DNA"/>
</dbReference>
<dbReference type="InterPro" id="IPR009057">
    <property type="entry name" value="Homeodomain-like_sf"/>
</dbReference>
<keyword evidence="4" id="KW-0804">Transcription</keyword>
<dbReference type="PANTHER" id="PTHR30055">
    <property type="entry name" value="HTH-TYPE TRANSCRIPTIONAL REGULATOR RUTR"/>
    <property type="match status" value="1"/>
</dbReference>
<keyword evidence="8" id="KW-1185">Reference proteome</keyword>
<proteinExistence type="predicted"/>
<evidence type="ECO:0000256" key="5">
    <source>
        <dbReference type="PROSITE-ProRule" id="PRU00335"/>
    </source>
</evidence>
<organism evidence="7 8">
    <name type="scientific">Halorussus aquaticus</name>
    <dbReference type="NCBI Taxonomy" id="2953748"/>
    <lineage>
        <taxon>Archaea</taxon>
        <taxon>Methanobacteriati</taxon>
        <taxon>Methanobacteriota</taxon>
        <taxon>Stenosarchaea group</taxon>
        <taxon>Halobacteria</taxon>
        <taxon>Halobacteriales</taxon>
        <taxon>Haladaptataceae</taxon>
        <taxon>Halorussus</taxon>
    </lineage>
</organism>
<dbReference type="Pfam" id="PF00440">
    <property type="entry name" value="TetR_N"/>
    <property type="match status" value="1"/>
</dbReference>
<dbReference type="RefSeq" id="WP_254269582.1">
    <property type="nucleotide sequence ID" value="NZ_CP100400.1"/>
</dbReference>
<evidence type="ECO:0000256" key="4">
    <source>
        <dbReference type="ARBA" id="ARBA00023163"/>
    </source>
</evidence>
<keyword evidence="1" id="KW-0678">Repressor</keyword>
<dbReference type="GeneID" id="73044613"/>
<comment type="caution">
    <text evidence="7">The sequence shown here is derived from an EMBL/GenBank/DDBJ whole genome shotgun (WGS) entry which is preliminary data.</text>
</comment>
<dbReference type="Gene3D" id="1.10.357.10">
    <property type="entry name" value="Tetracycline Repressor, domain 2"/>
    <property type="match status" value="1"/>
</dbReference>
<evidence type="ECO:0000313" key="7">
    <source>
        <dbReference type="EMBL" id="MFC4824693.1"/>
    </source>
</evidence>
<evidence type="ECO:0000313" key="8">
    <source>
        <dbReference type="Proteomes" id="UP001595945"/>
    </source>
</evidence>
<dbReference type="PANTHER" id="PTHR30055:SF234">
    <property type="entry name" value="HTH-TYPE TRANSCRIPTIONAL REGULATOR BETI"/>
    <property type="match status" value="1"/>
</dbReference>
<protein>
    <submittedName>
        <fullName evidence="7">TetR/AcrR family transcriptional regulator</fullName>
    </submittedName>
</protein>
<dbReference type="Proteomes" id="UP001595945">
    <property type="component" value="Unassembled WGS sequence"/>
</dbReference>
<sequence length="207" mass="23620">MPPENLFEESADDTRTAIMEATYRALTEYGYAGLTIQRIADKFEKSKSLLYHHYDGKDDLLVDFLEFVLDYAESNVPRSGDEPAPRRLTAFLDSVFPPDPTTDDEFVGVFVQLRAQAVQDDAYECHFTQSDRYFRQHVAGIIEDGIEEGTFREVDAEQSAAFLVSLVNAALTERTTTDDPDALRAVRAEVDDYLETRLFANDRRRDR</sequence>
<dbReference type="AlphaFoldDB" id="A0ABD5Q279"/>
<dbReference type="InterPro" id="IPR039538">
    <property type="entry name" value="BetI_C"/>
</dbReference>
<dbReference type="InterPro" id="IPR050109">
    <property type="entry name" value="HTH-type_TetR-like_transc_reg"/>
</dbReference>
<evidence type="ECO:0000259" key="6">
    <source>
        <dbReference type="PROSITE" id="PS50977"/>
    </source>
</evidence>
<feature type="DNA-binding region" description="H-T-H motif" evidence="5">
    <location>
        <begin position="35"/>
        <end position="54"/>
    </location>
</feature>
<dbReference type="PROSITE" id="PS50977">
    <property type="entry name" value="HTH_TETR_2"/>
    <property type="match status" value="1"/>
</dbReference>
<evidence type="ECO:0000256" key="1">
    <source>
        <dbReference type="ARBA" id="ARBA00022491"/>
    </source>
</evidence>
<dbReference type="InterPro" id="IPR001647">
    <property type="entry name" value="HTH_TetR"/>
</dbReference>
<evidence type="ECO:0000256" key="2">
    <source>
        <dbReference type="ARBA" id="ARBA00023015"/>
    </source>
</evidence>
<accession>A0ABD5Q279</accession>
<dbReference type="InterPro" id="IPR036271">
    <property type="entry name" value="Tet_transcr_reg_TetR-rel_C_sf"/>
</dbReference>
<dbReference type="Pfam" id="PF13977">
    <property type="entry name" value="TetR_C_6"/>
    <property type="match status" value="1"/>
</dbReference>
<keyword evidence="3 5" id="KW-0238">DNA-binding</keyword>